<name>A0A432CKP8_9FLAO</name>
<evidence type="ECO:0000313" key="1">
    <source>
        <dbReference type="EMBL" id="RTZ03577.1"/>
    </source>
</evidence>
<proteinExistence type="predicted"/>
<comment type="caution">
    <text evidence="1">The sequence shown here is derived from an EMBL/GenBank/DDBJ whole genome shotgun (WGS) entry which is preliminary data.</text>
</comment>
<sequence>MNIKLRQILGTWRHTNGNLLIDFNIRHINHGEDVTQAMFTIYQREPENTIHYEWQGAIEIVNHENDIPEISINDIIKTEEKPEYEKLKIWSFNPGEMYLELGNGDRVIFTKLGTIFG</sequence>
<evidence type="ECO:0008006" key="3">
    <source>
        <dbReference type="Google" id="ProtNLM"/>
    </source>
</evidence>
<evidence type="ECO:0000313" key="2">
    <source>
        <dbReference type="Proteomes" id="UP000280825"/>
    </source>
</evidence>
<gene>
    <name evidence="1" type="ORF">EKL98_11325</name>
</gene>
<dbReference type="AlphaFoldDB" id="A0A432CKP8"/>
<dbReference type="EMBL" id="RYDJ01000013">
    <property type="protein sequence ID" value="RTZ03577.1"/>
    <property type="molecule type" value="Genomic_DNA"/>
</dbReference>
<organism evidence="1 2">
    <name type="scientific">Flavobacterium bomense</name>
    <dbReference type="NCBI Taxonomy" id="2497483"/>
    <lineage>
        <taxon>Bacteria</taxon>
        <taxon>Pseudomonadati</taxon>
        <taxon>Bacteroidota</taxon>
        <taxon>Flavobacteriia</taxon>
        <taxon>Flavobacteriales</taxon>
        <taxon>Flavobacteriaceae</taxon>
        <taxon>Flavobacterium</taxon>
    </lineage>
</organism>
<reference evidence="1 2" key="1">
    <citation type="submission" date="2018-12" db="EMBL/GenBank/DDBJ databases">
        <title>Flavobacterium sp. nov., isolated from glacier ice.</title>
        <authorList>
            <person name="Liu Q."/>
            <person name="Xin Y.-H."/>
        </authorList>
    </citation>
    <scope>NUCLEOTIDE SEQUENCE [LARGE SCALE GENOMIC DNA]</scope>
    <source>
        <strain evidence="1 2">RB1N8</strain>
    </source>
</reference>
<keyword evidence="2" id="KW-1185">Reference proteome</keyword>
<accession>A0A432CKP8</accession>
<protein>
    <recommendedName>
        <fullName evidence="3">DUF1579 domain-containing protein</fullName>
    </recommendedName>
</protein>
<dbReference type="RefSeq" id="WP_126562500.1">
    <property type="nucleotide sequence ID" value="NZ_RYDJ01000013.1"/>
</dbReference>
<dbReference type="Proteomes" id="UP000280825">
    <property type="component" value="Unassembled WGS sequence"/>
</dbReference>